<name>A0ABR4FIM6_9EURO</name>
<comment type="caution">
    <text evidence="2">The sequence shown here is derived from an EMBL/GenBank/DDBJ whole genome shotgun (WGS) entry which is preliminary data.</text>
</comment>
<evidence type="ECO:0000256" key="1">
    <source>
        <dbReference type="SAM" id="MobiDB-lite"/>
    </source>
</evidence>
<proteinExistence type="predicted"/>
<protein>
    <recommendedName>
        <fullName evidence="4">HNH nuclease domain-containing protein</fullName>
    </recommendedName>
</protein>
<feature type="region of interest" description="Disordered" evidence="1">
    <location>
        <begin position="367"/>
        <end position="487"/>
    </location>
</feature>
<dbReference type="Proteomes" id="UP001610563">
    <property type="component" value="Unassembled WGS sequence"/>
</dbReference>
<accession>A0ABR4FIM6</accession>
<evidence type="ECO:0008006" key="4">
    <source>
        <dbReference type="Google" id="ProtNLM"/>
    </source>
</evidence>
<keyword evidence="3" id="KW-1185">Reference proteome</keyword>
<gene>
    <name evidence="2" type="ORF">BJX66DRAFT_345253</name>
</gene>
<sequence length="487" mass="56056">MSQHIAELHRGYYQNTTAANPDETERSILKMARFYAYDGETAIASNLDSRPKIINTLYRMYRQALTMGYAPDPNQLTSVGFNLKLLSLRLDGYVEDPQAQNHDHYFEPMSSDHLHTHAIALVPADDSPDENQAAAVPESLQPSNYATNVCSETGMTSTQIKWYFMEAPRESYCEALREDPEDPYAHFELIKETGWYNADEPRFRANLFGPNVFGQQPVAAIPRQYAEGQRWFVDKAFVCPPRTVDESHPHLSLIVCHDYQPHFHDNANDIKNTLLHGEIKAIMQAMIARYHDFEWPSLLKHQVIPIQVLSVIGERARILQAHFNGQKLVVRMSFLLTPSEQDTFVEDEWYELFARYLAAKPVGNTQQFPLISSTPPSPPQTPPRRYIPSREDRAPRHHRPQAGPSRRDKKHQYRMQNAARPPTKRPAQELTPSTTGGSRCDTVVGENVPPRKRKRNNQDDDDDNRNNNNDNDKHRNKRRLHPARDCW</sequence>
<dbReference type="EMBL" id="JBFTWV010000271">
    <property type="protein sequence ID" value="KAL2783096.1"/>
    <property type="molecule type" value="Genomic_DNA"/>
</dbReference>
<organism evidence="2 3">
    <name type="scientific">Aspergillus keveii</name>
    <dbReference type="NCBI Taxonomy" id="714993"/>
    <lineage>
        <taxon>Eukaryota</taxon>
        <taxon>Fungi</taxon>
        <taxon>Dikarya</taxon>
        <taxon>Ascomycota</taxon>
        <taxon>Pezizomycotina</taxon>
        <taxon>Eurotiomycetes</taxon>
        <taxon>Eurotiomycetidae</taxon>
        <taxon>Eurotiales</taxon>
        <taxon>Aspergillaceae</taxon>
        <taxon>Aspergillus</taxon>
        <taxon>Aspergillus subgen. Nidulantes</taxon>
    </lineage>
</organism>
<reference evidence="2 3" key="1">
    <citation type="submission" date="2024-07" db="EMBL/GenBank/DDBJ databases">
        <title>Section-level genome sequencing and comparative genomics of Aspergillus sections Usti and Cavernicolus.</title>
        <authorList>
            <consortium name="Lawrence Berkeley National Laboratory"/>
            <person name="Nybo J.L."/>
            <person name="Vesth T.C."/>
            <person name="Theobald S."/>
            <person name="Frisvad J.C."/>
            <person name="Larsen T.O."/>
            <person name="Kjaerboelling I."/>
            <person name="Rothschild-Mancinelli K."/>
            <person name="Lyhne E.K."/>
            <person name="Kogle M.E."/>
            <person name="Barry K."/>
            <person name="Clum A."/>
            <person name="Na H."/>
            <person name="Ledsgaard L."/>
            <person name="Lin J."/>
            <person name="Lipzen A."/>
            <person name="Kuo A."/>
            <person name="Riley R."/>
            <person name="Mondo S."/>
            <person name="Labutti K."/>
            <person name="Haridas S."/>
            <person name="Pangalinan J."/>
            <person name="Salamov A.A."/>
            <person name="Simmons B.A."/>
            <person name="Magnuson J.K."/>
            <person name="Chen J."/>
            <person name="Drula E."/>
            <person name="Henrissat B."/>
            <person name="Wiebenga A."/>
            <person name="Lubbers R.J."/>
            <person name="Gomes A.C."/>
            <person name="Makela M.R."/>
            <person name="Stajich J."/>
            <person name="Grigoriev I.V."/>
            <person name="Mortensen U.H."/>
            <person name="De Vries R.P."/>
            <person name="Baker S.E."/>
            <person name="Andersen M.R."/>
        </authorList>
    </citation>
    <scope>NUCLEOTIDE SEQUENCE [LARGE SCALE GENOMIC DNA]</scope>
    <source>
        <strain evidence="2 3">CBS 209.92</strain>
    </source>
</reference>
<evidence type="ECO:0000313" key="3">
    <source>
        <dbReference type="Proteomes" id="UP001610563"/>
    </source>
</evidence>
<evidence type="ECO:0000313" key="2">
    <source>
        <dbReference type="EMBL" id="KAL2783096.1"/>
    </source>
</evidence>